<dbReference type="AlphaFoldDB" id="T1ADQ0"/>
<reference evidence="4" key="1">
    <citation type="submission" date="2013-08" db="EMBL/GenBank/DDBJ databases">
        <authorList>
            <person name="Mendez C."/>
            <person name="Richter M."/>
            <person name="Ferrer M."/>
            <person name="Sanchez J."/>
        </authorList>
    </citation>
    <scope>NUCLEOTIDE SEQUENCE</scope>
</reference>
<dbReference type="CDD" id="cd00093">
    <property type="entry name" value="HTH_XRE"/>
    <property type="match status" value="1"/>
</dbReference>
<dbReference type="Gene3D" id="1.10.260.40">
    <property type="entry name" value="lambda repressor-like DNA-binding domains"/>
    <property type="match status" value="1"/>
</dbReference>
<dbReference type="PROSITE" id="PS50943">
    <property type="entry name" value="HTH_CROC1"/>
    <property type="match status" value="1"/>
</dbReference>
<reference evidence="4" key="2">
    <citation type="journal article" date="2014" name="ISME J.">
        <title>Microbial stratification in low pH oxic and suboxic macroscopic growths along an acid mine drainage.</title>
        <authorList>
            <person name="Mendez-Garcia C."/>
            <person name="Mesa V."/>
            <person name="Sprenger R.R."/>
            <person name="Richter M."/>
            <person name="Diez M.S."/>
            <person name="Solano J."/>
            <person name="Bargiela R."/>
            <person name="Golyshina O.V."/>
            <person name="Manteca A."/>
            <person name="Ramos J.L."/>
            <person name="Gallego J.R."/>
            <person name="Llorente I."/>
            <person name="Martins Dos Santos V.A."/>
            <person name="Jensen O.N."/>
            <person name="Pelaez A.I."/>
            <person name="Sanchez J."/>
            <person name="Ferrer M."/>
        </authorList>
    </citation>
    <scope>NUCLEOTIDE SEQUENCE</scope>
</reference>
<dbReference type="Gene3D" id="3.10.580.10">
    <property type="entry name" value="CBS-domain"/>
    <property type="match status" value="1"/>
</dbReference>
<evidence type="ECO:0000313" key="4">
    <source>
        <dbReference type="EMBL" id="EQD39079.1"/>
    </source>
</evidence>
<keyword evidence="1" id="KW-0677">Repeat</keyword>
<dbReference type="SUPFAM" id="SSF47413">
    <property type="entry name" value="lambda repressor-like DNA-binding domains"/>
    <property type="match status" value="1"/>
</dbReference>
<evidence type="ECO:0000256" key="1">
    <source>
        <dbReference type="ARBA" id="ARBA00022737"/>
    </source>
</evidence>
<dbReference type="InterPro" id="IPR017158">
    <property type="entry name" value="Tscrpt-reg_CBS-contain_prd"/>
</dbReference>
<evidence type="ECO:0000259" key="3">
    <source>
        <dbReference type="PROSITE" id="PS51371"/>
    </source>
</evidence>
<dbReference type="Pfam" id="PF13560">
    <property type="entry name" value="HTH_31"/>
    <property type="match status" value="1"/>
</dbReference>
<dbReference type="PROSITE" id="PS51371">
    <property type="entry name" value="CBS"/>
    <property type="match status" value="1"/>
</dbReference>
<dbReference type="InterPro" id="IPR046342">
    <property type="entry name" value="CBS_dom_sf"/>
</dbReference>
<feature type="domain" description="CBS" evidence="3">
    <location>
        <begin position="63"/>
        <end position="119"/>
    </location>
</feature>
<feature type="non-terminal residue" evidence="4">
    <location>
        <position position="173"/>
    </location>
</feature>
<dbReference type="SUPFAM" id="SSF54631">
    <property type="entry name" value="CBS-domain pair"/>
    <property type="match status" value="1"/>
</dbReference>
<dbReference type="SMART" id="SM00116">
    <property type="entry name" value="CBS"/>
    <property type="match status" value="1"/>
</dbReference>
<comment type="caution">
    <text evidence="4">The sequence shown here is derived from an EMBL/GenBank/DDBJ whole genome shotgun (WGS) entry which is preliminary data.</text>
</comment>
<gene>
    <name evidence="4" type="ORF">B2A_11251</name>
</gene>
<organism evidence="4">
    <name type="scientific">mine drainage metagenome</name>
    <dbReference type="NCBI Taxonomy" id="410659"/>
    <lineage>
        <taxon>unclassified sequences</taxon>
        <taxon>metagenomes</taxon>
        <taxon>ecological metagenomes</taxon>
    </lineage>
</organism>
<dbReference type="InterPro" id="IPR001387">
    <property type="entry name" value="Cro/C1-type_HTH"/>
</dbReference>
<dbReference type="PIRSF" id="PIRSF037253">
    <property type="entry name" value="HTH_CBS_prd"/>
    <property type="match status" value="1"/>
</dbReference>
<dbReference type="Pfam" id="PF00571">
    <property type="entry name" value="CBS"/>
    <property type="match status" value="1"/>
</dbReference>
<sequence>RRRLALGIPLGELARAVGRTDATLSRIERGQIRPSYDLVQQMLAYLEGQEGVASPKLAVRDVMNRSVVSIDSAATLQVAAQRLESGAFSQLPVVEHGRVVGALSEASLLRALGRPKGARLRVREILEPAYPQIDEEFPADLLPALFAHYPAVLVLRRGELRGIVTKADLIRGL</sequence>
<feature type="domain" description="HTH cro/C1-type" evidence="2">
    <location>
        <begin position="1"/>
        <end position="53"/>
    </location>
</feature>
<dbReference type="PANTHER" id="PTHR48108:SF6">
    <property type="entry name" value="CBS DOMAIN-CONTAINING PROTEIN CBSX1, CHLOROPLASTIC"/>
    <property type="match status" value="1"/>
</dbReference>
<dbReference type="PANTHER" id="PTHR48108">
    <property type="entry name" value="CBS DOMAIN-CONTAINING PROTEIN CBSX2, CHLOROPLASTIC"/>
    <property type="match status" value="1"/>
</dbReference>
<accession>T1ADQ0</accession>
<protein>
    <submittedName>
        <fullName evidence="4">Transcriptional regulator with</fullName>
    </submittedName>
</protein>
<proteinExistence type="predicted"/>
<dbReference type="InterPro" id="IPR051462">
    <property type="entry name" value="CBS_domain-containing"/>
</dbReference>
<dbReference type="GO" id="GO:0003677">
    <property type="term" value="F:DNA binding"/>
    <property type="evidence" value="ECO:0007669"/>
    <property type="project" value="InterPro"/>
</dbReference>
<name>T1ADQ0_9ZZZZ</name>
<evidence type="ECO:0000259" key="2">
    <source>
        <dbReference type="PROSITE" id="PS50943"/>
    </source>
</evidence>
<dbReference type="InterPro" id="IPR010982">
    <property type="entry name" value="Lambda_DNA-bd_dom_sf"/>
</dbReference>
<dbReference type="InterPro" id="IPR000644">
    <property type="entry name" value="CBS_dom"/>
</dbReference>
<feature type="non-terminal residue" evidence="4">
    <location>
        <position position="1"/>
    </location>
</feature>
<dbReference type="EMBL" id="AUZZ01008107">
    <property type="protein sequence ID" value="EQD39079.1"/>
    <property type="molecule type" value="Genomic_DNA"/>
</dbReference>